<dbReference type="OrthoDB" id="9795421at2"/>
<name>A0A0P0UT72_9GAMM</name>
<organism evidence="2 3">
    <name type="scientific">endosymbiont of Bathymodiolus septemdierum str. Myojin knoll</name>
    <dbReference type="NCBI Taxonomy" id="1303921"/>
    <lineage>
        <taxon>Bacteria</taxon>
        <taxon>Pseudomonadati</taxon>
        <taxon>Pseudomonadota</taxon>
        <taxon>Gammaproteobacteria</taxon>
        <taxon>sulfur-oxidizing symbionts</taxon>
    </lineage>
</organism>
<dbReference type="InterPro" id="IPR016047">
    <property type="entry name" value="M23ase_b-sheet_dom"/>
</dbReference>
<dbReference type="Proteomes" id="UP000067399">
    <property type="component" value="Chromosome"/>
</dbReference>
<dbReference type="GO" id="GO:0004222">
    <property type="term" value="F:metalloendopeptidase activity"/>
    <property type="evidence" value="ECO:0007669"/>
    <property type="project" value="TreeGrafter"/>
</dbReference>
<accession>A0A0P0UT72</accession>
<evidence type="ECO:0000313" key="3">
    <source>
        <dbReference type="Proteomes" id="UP000067399"/>
    </source>
</evidence>
<evidence type="ECO:0000313" key="2">
    <source>
        <dbReference type="EMBL" id="BAS68081.1"/>
    </source>
</evidence>
<gene>
    <name evidence="2" type="primary">nlpD</name>
    <name evidence="2" type="ORF">BSEPE_1092</name>
</gene>
<sequence length="187" mass="21164">MLKHIKFFTVIFISATLIGCFSDGQRKRVIIIDKSTSVENISPNRLPNLVQPKKTVTKTHKKINKKPLTNKTIIKRKKELLPVTGKVIKSFSKKNQGITIATQPGQAVHAIRKGIVVYSGKIKRHGKMIIIKHALGFYSTYTQNQTLKVQSGDKVTKGQIIALTGKNNFYFEMKKFETPIDPLKYLK</sequence>
<dbReference type="InterPro" id="IPR050570">
    <property type="entry name" value="Cell_wall_metabolism_enzyme"/>
</dbReference>
<evidence type="ECO:0000259" key="1">
    <source>
        <dbReference type="Pfam" id="PF01551"/>
    </source>
</evidence>
<dbReference type="RefSeq" id="WP_066044944.1">
    <property type="nucleotide sequence ID" value="NZ_AP013042.1"/>
</dbReference>
<keyword evidence="3" id="KW-1185">Reference proteome</keyword>
<dbReference type="PROSITE" id="PS51257">
    <property type="entry name" value="PROKAR_LIPOPROTEIN"/>
    <property type="match status" value="1"/>
</dbReference>
<dbReference type="SUPFAM" id="SSF51261">
    <property type="entry name" value="Duplicated hybrid motif"/>
    <property type="match status" value="1"/>
</dbReference>
<keyword evidence="2" id="KW-0449">Lipoprotein</keyword>
<proteinExistence type="predicted"/>
<dbReference type="Pfam" id="PF01551">
    <property type="entry name" value="Peptidase_M23"/>
    <property type="match status" value="1"/>
</dbReference>
<dbReference type="KEGG" id="ebh:BSEPE_1092"/>
<dbReference type="CDD" id="cd12797">
    <property type="entry name" value="M23_peptidase"/>
    <property type="match status" value="1"/>
</dbReference>
<dbReference type="AlphaFoldDB" id="A0A0P0UT72"/>
<dbReference type="PANTHER" id="PTHR21666">
    <property type="entry name" value="PEPTIDASE-RELATED"/>
    <property type="match status" value="1"/>
</dbReference>
<dbReference type="PANTHER" id="PTHR21666:SF270">
    <property type="entry name" value="MUREIN HYDROLASE ACTIVATOR ENVC"/>
    <property type="match status" value="1"/>
</dbReference>
<dbReference type="EMBL" id="AP013042">
    <property type="protein sequence ID" value="BAS68081.1"/>
    <property type="molecule type" value="Genomic_DNA"/>
</dbReference>
<dbReference type="Gene3D" id="2.70.70.10">
    <property type="entry name" value="Glucose Permease (Domain IIA)"/>
    <property type="match status" value="1"/>
</dbReference>
<reference evidence="2 3" key="1">
    <citation type="journal article" date="2000" name="Mar. Ecol. Prog. Ser.">
        <title>Phylogenetic characterization of endosymbionts in three hydrothermal vent mussels: influence on host distributions.</title>
        <authorList>
            <person name="Fujiwara Y."/>
            <person name="Takai K."/>
            <person name="Uematsu K."/>
            <person name="Tsuchida S."/>
            <person name="Hunt J.C."/>
            <person name="Hashimoto J."/>
        </authorList>
    </citation>
    <scope>NUCLEOTIDE SEQUENCE [LARGE SCALE GENOMIC DNA]</scope>
    <source>
        <strain evidence="2 3">Myojin Knoll</strain>
    </source>
</reference>
<protein>
    <submittedName>
        <fullName evidence="2">Lipoprotein NlpD</fullName>
    </submittedName>
</protein>
<dbReference type="InterPro" id="IPR011055">
    <property type="entry name" value="Dup_hybrid_motif"/>
</dbReference>
<feature type="domain" description="M23ase beta-sheet core" evidence="1">
    <location>
        <begin position="94"/>
        <end position="182"/>
    </location>
</feature>
<reference evidence="2 3" key="2">
    <citation type="journal article" date="2016" name="ISME J.">
        <title>Heterogeneous composition of key metabolic gene clusters in a vent mussel symbiont population.</title>
        <authorList>
            <person name="Ikuta T."/>
            <person name="Takaki Y."/>
            <person name="Nagai Y."/>
            <person name="Shimamura S."/>
            <person name="Tsuda M."/>
            <person name="Kawagucci S."/>
            <person name="Aoki Y."/>
            <person name="Inoue K."/>
            <person name="Teruya M."/>
            <person name="Satou K."/>
            <person name="Teruya K."/>
            <person name="Shimoji M."/>
            <person name="Tamotsu H."/>
            <person name="Hirano T."/>
            <person name="Maruyama T."/>
            <person name="Yoshida T."/>
        </authorList>
    </citation>
    <scope>NUCLEOTIDE SEQUENCE [LARGE SCALE GENOMIC DNA]</scope>
    <source>
        <strain evidence="2 3">Myojin Knoll</strain>
    </source>
</reference>
<dbReference type="STRING" id="1303921.BSEPE_1092"/>